<evidence type="ECO:0000313" key="2">
    <source>
        <dbReference type="EMBL" id="QJA73914.1"/>
    </source>
</evidence>
<proteinExistence type="predicted"/>
<dbReference type="AlphaFoldDB" id="A0A6H2A180"/>
<sequence length="116" mass="13887">MGKLTQEERDNLKRIVEKLQKFCHHPKCKYYCQCPDSHKMCKSRLNFFTAIAWEISESIRNLFYINNYNNYHKVNIEREKLICLIDFACKTLNRGSVRKGKENRNIVDKLTDILDI</sequence>
<name>A0A6H2A180_9ZZZZ</name>
<organism evidence="1">
    <name type="scientific">viral metagenome</name>
    <dbReference type="NCBI Taxonomy" id="1070528"/>
    <lineage>
        <taxon>unclassified sequences</taxon>
        <taxon>metagenomes</taxon>
        <taxon>organismal metagenomes</taxon>
    </lineage>
</organism>
<gene>
    <name evidence="2" type="ORF">MM415A02162_0018</name>
    <name evidence="3" type="ORF">MM415B02872_0018</name>
    <name evidence="1" type="ORF">TM448A03308_0007</name>
</gene>
<dbReference type="EMBL" id="MT142739">
    <property type="protein sequence ID" value="QJA87900.1"/>
    <property type="molecule type" value="Genomic_DNA"/>
</dbReference>
<evidence type="ECO:0000313" key="3">
    <source>
        <dbReference type="EMBL" id="QJA87900.1"/>
    </source>
</evidence>
<dbReference type="EMBL" id="MT144403">
    <property type="protein sequence ID" value="QJA53210.1"/>
    <property type="molecule type" value="Genomic_DNA"/>
</dbReference>
<protein>
    <submittedName>
        <fullName evidence="1">Uncharacterized protein</fullName>
    </submittedName>
</protein>
<reference evidence="1" key="1">
    <citation type="submission" date="2020-03" db="EMBL/GenBank/DDBJ databases">
        <title>The deep terrestrial virosphere.</title>
        <authorList>
            <person name="Holmfeldt K."/>
            <person name="Nilsson E."/>
            <person name="Simone D."/>
            <person name="Lopez-Fernandez M."/>
            <person name="Wu X."/>
            <person name="de Brujin I."/>
            <person name="Lundin D."/>
            <person name="Andersson A."/>
            <person name="Bertilsson S."/>
            <person name="Dopson M."/>
        </authorList>
    </citation>
    <scope>NUCLEOTIDE SEQUENCE</scope>
    <source>
        <strain evidence="2">MM415A02162</strain>
        <strain evidence="3">MM415B02872</strain>
        <strain evidence="1">TM448A03308</strain>
    </source>
</reference>
<dbReference type="EMBL" id="MT142061">
    <property type="protein sequence ID" value="QJA73914.1"/>
    <property type="molecule type" value="Genomic_DNA"/>
</dbReference>
<accession>A0A6H2A180</accession>
<evidence type="ECO:0000313" key="1">
    <source>
        <dbReference type="EMBL" id="QJA53210.1"/>
    </source>
</evidence>